<dbReference type="RefSeq" id="WP_037499900.1">
    <property type="nucleotide sequence ID" value="NZ_JJMU01000047.1"/>
</dbReference>
<dbReference type="EMBL" id="JJMU01000047">
    <property type="protein sequence ID" value="KGE13624.1"/>
    <property type="molecule type" value="Genomic_DNA"/>
</dbReference>
<dbReference type="STRING" id="1229276.DI53_2545"/>
<sequence>MLDIKLKYLTTQENITAGSIVSTHFDLSRVSDASQTGNTNGCRTIVWENRNVFNLYSGGVDLIRVPVCHN</sequence>
<organism evidence="1 2">
    <name type="scientific">Sphingobacterium deserti</name>
    <dbReference type="NCBI Taxonomy" id="1229276"/>
    <lineage>
        <taxon>Bacteria</taxon>
        <taxon>Pseudomonadati</taxon>
        <taxon>Bacteroidota</taxon>
        <taxon>Sphingobacteriia</taxon>
        <taxon>Sphingobacteriales</taxon>
        <taxon>Sphingobacteriaceae</taxon>
        <taxon>Sphingobacterium</taxon>
    </lineage>
</organism>
<comment type="caution">
    <text evidence="1">The sequence shown here is derived from an EMBL/GenBank/DDBJ whole genome shotgun (WGS) entry which is preliminary data.</text>
</comment>
<gene>
    <name evidence="1" type="ORF">DI53_2545</name>
</gene>
<proteinExistence type="predicted"/>
<protein>
    <submittedName>
        <fullName evidence="1">Uncharacterized protein</fullName>
    </submittedName>
</protein>
<name>A0A0B8T6G2_9SPHI</name>
<reference evidence="2" key="1">
    <citation type="submission" date="2014-04" db="EMBL/GenBank/DDBJ databases">
        <title>Whole-Genome optical mapping and complete genome sequence of Sphingobacterium deserti sp. nov., a new spaces isolated from desert in the west of China.</title>
        <authorList>
            <person name="Teng C."/>
            <person name="Zhou Z."/>
            <person name="Li X."/>
            <person name="Chen M."/>
            <person name="Lin M."/>
            <person name="Wang L."/>
            <person name="Su S."/>
            <person name="Zhang C."/>
            <person name="Zhang W."/>
        </authorList>
    </citation>
    <scope>NUCLEOTIDE SEQUENCE [LARGE SCALE GENOMIC DNA]</scope>
    <source>
        <strain evidence="2">ACCC05744</strain>
    </source>
</reference>
<dbReference type="Proteomes" id="UP000031802">
    <property type="component" value="Unassembled WGS sequence"/>
</dbReference>
<keyword evidence="2" id="KW-1185">Reference proteome</keyword>
<accession>A0A0B8T6G2</accession>
<evidence type="ECO:0000313" key="2">
    <source>
        <dbReference type="Proteomes" id="UP000031802"/>
    </source>
</evidence>
<dbReference type="AlphaFoldDB" id="A0A0B8T6G2"/>
<reference evidence="1 2" key="2">
    <citation type="journal article" date="2015" name="PLoS ONE">
        <title>Whole-Genome Optical Mapping and Finished Genome Sequence of Sphingobacterium deserti sp. nov., a New Species Isolated from the Western Desert of China.</title>
        <authorList>
            <person name="Teng C."/>
            <person name="Zhou Z."/>
            <person name="Molnar I."/>
            <person name="Li X."/>
            <person name="Tang R."/>
            <person name="Chen M."/>
            <person name="Wang L."/>
            <person name="Su S."/>
            <person name="Zhang W."/>
            <person name="Lin M."/>
        </authorList>
    </citation>
    <scope>NUCLEOTIDE SEQUENCE [LARGE SCALE GENOMIC DNA]</scope>
    <source>
        <strain evidence="2">ACCC05744</strain>
    </source>
</reference>
<evidence type="ECO:0000313" key="1">
    <source>
        <dbReference type="EMBL" id="KGE13624.1"/>
    </source>
</evidence>